<dbReference type="PANTHER" id="PTHR30069">
    <property type="entry name" value="TONB-DEPENDENT OUTER MEMBRANE RECEPTOR"/>
    <property type="match status" value="1"/>
</dbReference>
<organism evidence="10 11">
    <name type="scientific">Maribacter ulvicola</name>
    <dbReference type="NCBI Taxonomy" id="228959"/>
    <lineage>
        <taxon>Bacteria</taxon>
        <taxon>Pseudomonadati</taxon>
        <taxon>Bacteroidota</taxon>
        <taxon>Flavobacteriia</taxon>
        <taxon>Flavobacteriales</taxon>
        <taxon>Flavobacteriaceae</taxon>
        <taxon>Maribacter</taxon>
    </lineage>
</organism>
<dbReference type="Pfam" id="PF07715">
    <property type="entry name" value="Plug"/>
    <property type="match status" value="1"/>
</dbReference>
<dbReference type="InterPro" id="IPR012910">
    <property type="entry name" value="Plug_dom"/>
</dbReference>
<evidence type="ECO:0000256" key="6">
    <source>
        <dbReference type="ARBA" id="ARBA00023136"/>
    </source>
</evidence>
<evidence type="ECO:0000256" key="7">
    <source>
        <dbReference type="ARBA" id="ARBA00023237"/>
    </source>
</evidence>
<dbReference type="OrthoDB" id="9768177at2"/>
<gene>
    <name evidence="10" type="ORF">SAMN05421797_11010</name>
</gene>
<accession>A0A1N6ZXP9</accession>
<dbReference type="SUPFAM" id="SSF49464">
    <property type="entry name" value="Carboxypeptidase regulatory domain-like"/>
    <property type="match status" value="1"/>
</dbReference>
<evidence type="ECO:0000256" key="4">
    <source>
        <dbReference type="ARBA" id="ARBA00022692"/>
    </source>
</evidence>
<feature type="domain" description="TonB-dependent receptor plug" evidence="9">
    <location>
        <begin position="161"/>
        <end position="273"/>
    </location>
</feature>
<comment type="similarity">
    <text evidence="8">Belongs to the TonB-dependent receptor family.</text>
</comment>
<keyword evidence="11" id="KW-1185">Reference proteome</keyword>
<proteinExistence type="inferred from homology"/>
<evidence type="ECO:0000313" key="10">
    <source>
        <dbReference type="EMBL" id="SIR31571.1"/>
    </source>
</evidence>
<evidence type="ECO:0000313" key="11">
    <source>
        <dbReference type="Proteomes" id="UP000186953"/>
    </source>
</evidence>
<evidence type="ECO:0000256" key="2">
    <source>
        <dbReference type="ARBA" id="ARBA00022448"/>
    </source>
</evidence>
<dbReference type="InterPro" id="IPR023996">
    <property type="entry name" value="TonB-dep_OMP_SusC/RagA"/>
</dbReference>
<dbReference type="InterPro" id="IPR039426">
    <property type="entry name" value="TonB-dep_rcpt-like"/>
</dbReference>
<evidence type="ECO:0000259" key="9">
    <source>
        <dbReference type="Pfam" id="PF07715"/>
    </source>
</evidence>
<dbReference type="InterPro" id="IPR008969">
    <property type="entry name" value="CarboxyPept-like_regulatory"/>
</dbReference>
<dbReference type="Gene3D" id="2.60.40.1120">
    <property type="entry name" value="Carboxypeptidase-like, regulatory domain"/>
    <property type="match status" value="1"/>
</dbReference>
<dbReference type="Proteomes" id="UP000186953">
    <property type="component" value="Unassembled WGS sequence"/>
</dbReference>
<keyword evidence="4 8" id="KW-0812">Transmembrane</keyword>
<reference evidence="11" key="1">
    <citation type="submission" date="2017-01" db="EMBL/GenBank/DDBJ databases">
        <authorList>
            <person name="Varghese N."/>
            <person name="Submissions S."/>
        </authorList>
    </citation>
    <scope>NUCLEOTIDE SEQUENCE [LARGE SCALE GENOMIC DNA]</scope>
    <source>
        <strain evidence="11">DSM 15366</strain>
    </source>
</reference>
<keyword evidence="7 8" id="KW-0998">Cell outer membrane</keyword>
<dbReference type="EMBL" id="FTMA01000010">
    <property type="protein sequence ID" value="SIR31571.1"/>
    <property type="molecule type" value="Genomic_DNA"/>
</dbReference>
<keyword evidence="6 8" id="KW-0472">Membrane</keyword>
<evidence type="ECO:0000256" key="8">
    <source>
        <dbReference type="PROSITE-ProRule" id="PRU01360"/>
    </source>
</evidence>
<dbReference type="PROSITE" id="PS52016">
    <property type="entry name" value="TONB_DEPENDENT_REC_3"/>
    <property type="match status" value="1"/>
</dbReference>
<dbReference type="GO" id="GO:0009279">
    <property type="term" value="C:cell outer membrane"/>
    <property type="evidence" value="ECO:0007669"/>
    <property type="project" value="UniProtKB-SubCell"/>
</dbReference>
<sequence length="1089" mass="119519">MNQISKNRLQVLKLLAKLRYVSKVQLSLLCIGLYVNVANAHDNGLESSIIYGSNLTSLDSIDGAKMPQQVINGVVKDEQGMPLAGANIVEKGTSNGTQTDFDGNFSINVSNADAILVVSYIGFNAKEFSVENKASFNIVLEENAAGLDEVVVVGYASKTKGELTGSVFKLENEQLASRPQTNVFESLQGAIPGLQIVNGGGGKVGTDVPFIRLRGISSTTGDGAGILVVIDGIVQPENDGGALNQINPDDIENITVLKDAQAAIYGARAAGGVLLVTTKRGTSSKPVIEYSSNVSVNVVGDHPNRVNLGQHFDMHLEAHANDGIQNHFYSYITPYLEGIKNGTAPAIIPGPFTDTPYMSTNSTDWVGYMYQTAIMTKHQLNVSGKSENSNYYASIGYLDQPGNFRFGENTNKRYFSRVKYSFDITDKLSMSTNLAFERQNIILPLGYDSAVANSFSVWPSHLVSTPNGNYANFGGFQSPIAHAEALGDDNSEFYRQNLQAAIDWKPVSGLTVHGDISTNVDSNKKFYQRNIVQLYDWDDEPRQKISTVNSAGASHAQTEHDVVNLTANYSGSFGDHSVTGLLGGAHEELRYEAFSVARKNLITEELPSFAQGRDEDGLPTEVKNGWVINSYFASLGYNYKRKYLLEGNFRRDGSSRFAADYRWGNFWGVSGAWVLSEENFISSKDSFISNLKLRLSNGSLGNQNNVGLFDFLPRVALDGVYLFGNPDEPVRTNSAFINSLSSPATTWETVKISNVGLDFSLFDYRLNGTFDYFIKDISDLLITEEFPSVIGISTPLVNGGSLKVKGWELALNWNGSIGDDFKYRVSGTLSDDSNEITNLDNKIPADGVNTFVEGYNTNSAFGLLYDGIIENQEDLDQYIALEGTPNNLRIGDAKFKDLDGDGEIEPGKLYTGTNDAESGDMSLIGDTEQHLAYSFTLGLNYKGFDFSTFFQGIGKWNIIDSDKPTNSAWWAPSWAHLYGKTWTPENTDALHPRLTTNGTIDGNNYRNSNAPYKWINNKYLRLKNVQIGYTFPNVTTEKIGMENLRIYFSGSNLLTFSNLEGNQDPEYPIARGVVTPLYKSYSLGLNISL</sequence>
<comment type="subcellular location">
    <subcellularLocation>
        <location evidence="1 8">Cell outer membrane</location>
        <topology evidence="1 8">Multi-pass membrane protein</topology>
    </subcellularLocation>
</comment>
<dbReference type="Gene3D" id="2.40.170.20">
    <property type="entry name" value="TonB-dependent receptor, beta-barrel domain"/>
    <property type="match status" value="1"/>
</dbReference>
<dbReference type="SUPFAM" id="SSF56935">
    <property type="entry name" value="Porins"/>
    <property type="match status" value="1"/>
</dbReference>
<dbReference type="Pfam" id="PF13715">
    <property type="entry name" value="CarbopepD_reg_2"/>
    <property type="match status" value="1"/>
</dbReference>
<dbReference type="FunFam" id="2.60.40.1120:FF:000003">
    <property type="entry name" value="Outer membrane protein Omp121"/>
    <property type="match status" value="1"/>
</dbReference>
<keyword evidence="3 8" id="KW-1134">Transmembrane beta strand</keyword>
<dbReference type="InterPro" id="IPR036942">
    <property type="entry name" value="Beta-barrel_TonB_sf"/>
</dbReference>
<keyword evidence="2 8" id="KW-0813">Transport</keyword>
<dbReference type="STRING" id="228959.SAMN05421797_11010"/>
<dbReference type="Gene3D" id="2.170.130.10">
    <property type="entry name" value="TonB-dependent receptor, plug domain"/>
    <property type="match status" value="1"/>
</dbReference>
<dbReference type="RefSeq" id="WP_076550822.1">
    <property type="nucleotide sequence ID" value="NZ_FTMA01000010.1"/>
</dbReference>
<name>A0A1N6ZXP9_9FLAO</name>
<keyword evidence="5" id="KW-0732">Signal</keyword>
<dbReference type="AlphaFoldDB" id="A0A1N6ZXP9"/>
<evidence type="ECO:0000256" key="5">
    <source>
        <dbReference type="ARBA" id="ARBA00022729"/>
    </source>
</evidence>
<evidence type="ECO:0000256" key="1">
    <source>
        <dbReference type="ARBA" id="ARBA00004571"/>
    </source>
</evidence>
<dbReference type="GO" id="GO:0044718">
    <property type="term" value="P:siderophore transmembrane transport"/>
    <property type="evidence" value="ECO:0007669"/>
    <property type="project" value="TreeGrafter"/>
</dbReference>
<dbReference type="InterPro" id="IPR037066">
    <property type="entry name" value="Plug_dom_sf"/>
</dbReference>
<dbReference type="GO" id="GO:0015344">
    <property type="term" value="F:siderophore uptake transmembrane transporter activity"/>
    <property type="evidence" value="ECO:0007669"/>
    <property type="project" value="TreeGrafter"/>
</dbReference>
<protein>
    <submittedName>
        <fullName evidence="10">TonB-linked outer membrane protein, SusC/RagA family</fullName>
    </submittedName>
</protein>
<evidence type="ECO:0000256" key="3">
    <source>
        <dbReference type="ARBA" id="ARBA00022452"/>
    </source>
</evidence>
<dbReference type="NCBIfam" id="TIGR04057">
    <property type="entry name" value="SusC_RagA_signa"/>
    <property type="match status" value="1"/>
</dbReference>
<dbReference type="NCBIfam" id="TIGR04056">
    <property type="entry name" value="OMP_RagA_SusC"/>
    <property type="match status" value="1"/>
</dbReference>
<dbReference type="PANTHER" id="PTHR30069:SF29">
    <property type="entry name" value="HEMOGLOBIN AND HEMOGLOBIN-HAPTOGLOBIN-BINDING PROTEIN 1-RELATED"/>
    <property type="match status" value="1"/>
</dbReference>
<dbReference type="InterPro" id="IPR023997">
    <property type="entry name" value="TonB-dep_OMP_SusC/RagA_CS"/>
</dbReference>